<evidence type="ECO:0000313" key="2">
    <source>
        <dbReference type="Proteomes" id="UP000028007"/>
    </source>
</evidence>
<dbReference type="EMBL" id="JNFF01000116">
    <property type="protein sequence ID" value="KEQ28383.1"/>
    <property type="molecule type" value="Genomic_DNA"/>
</dbReference>
<protein>
    <submittedName>
        <fullName evidence="1">Uncharacterized protein</fullName>
    </submittedName>
</protein>
<dbReference type="eggNOG" id="COG0642">
    <property type="taxonomic scope" value="Bacteria"/>
</dbReference>
<dbReference type="OrthoDB" id="2047848at2"/>
<comment type="caution">
    <text evidence="1">The sequence shown here is derived from an EMBL/GenBank/DDBJ whole genome shotgun (WGS) entry which is preliminary data.</text>
</comment>
<organism evidence="1 2">
    <name type="scientific">Pedobacter antarcticus 4BY</name>
    <dbReference type="NCBI Taxonomy" id="1358423"/>
    <lineage>
        <taxon>Bacteria</taxon>
        <taxon>Pseudomonadati</taxon>
        <taxon>Bacteroidota</taxon>
        <taxon>Sphingobacteriia</taxon>
        <taxon>Sphingobacteriales</taxon>
        <taxon>Sphingobacteriaceae</taxon>
        <taxon>Pedobacter</taxon>
    </lineage>
</organism>
<reference evidence="1 2" key="1">
    <citation type="journal article" date="1992" name="Int. J. Syst. Bacteriol.">
        <title>Sphingobacterium antarcticus sp. nov. a Psychrotrophic Bacterium from the Soils of Schirmacher Oasis, Antarctica.</title>
        <authorList>
            <person name="Shivaji S."/>
            <person name="Ray M.K."/>
            <person name="Rao N.S."/>
            <person name="Saiserr L."/>
            <person name="Jagannadham M.V."/>
            <person name="Kumar G.S."/>
            <person name="Reddy G."/>
            <person name="Bhargava P.M."/>
        </authorList>
    </citation>
    <scope>NUCLEOTIDE SEQUENCE [LARGE SCALE GENOMIC DNA]</scope>
    <source>
        <strain evidence="1 2">4BY</strain>
    </source>
</reference>
<proteinExistence type="predicted"/>
<dbReference type="AlphaFoldDB" id="A0A081PCG0"/>
<sequence>MYDISIAIPESLQSDFIGYSFMSKLAGESLLHSKLSIKIDFQNCSLIEGNLCAILGNILEGLIERDNIIDIANVTPATLRSLANNGFLEKFNYPYSVPKYHTNSVQFKKFNLNDETRAKDFFDSELFGKEGMPQMSVAAKKAILRSIFEICVNAITHAGCEYVYCCGQFFKGNNNPRATITFVDLGKTITANVNRHLKLLLNGIEAIKWALQEGNTTKFGDEPGGLGLKLLQDLLFYNKGKLQMISGNGFVEIIDKIITTTELQYDFPGTIVTIELKLGDPNFYILDTEDEETQNIF</sequence>
<gene>
    <name evidence="1" type="ORF">N180_01755</name>
</gene>
<keyword evidence="2" id="KW-1185">Reference proteome</keyword>
<evidence type="ECO:0000313" key="1">
    <source>
        <dbReference type="EMBL" id="KEQ28383.1"/>
    </source>
</evidence>
<dbReference type="RefSeq" id="WP_037444236.1">
    <property type="nucleotide sequence ID" value="NZ_JNFF01000116.1"/>
</dbReference>
<accession>A0A081PCG0</accession>
<dbReference type="Proteomes" id="UP000028007">
    <property type="component" value="Unassembled WGS sequence"/>
</dbReference>
<name>A0A081PCG0_9SPHI</name>